<name>A0A4Y7TCL9_COPMI</name>
<evidence type="ECO:0000313" key="3">
    <source>
        <dbReference type="EMBL" id="TEB31704.1"/>
    </source>
</evidence>
<feature type="transmembrane region" description="Helical" evidence="2">
    <location>
        <begin position="117"/>
        <end position="143"/>
    </location>
</feature>
<feature type="transmembrane region" description="Helical" evidence="2">
    <location>
        <begin position="196"/>
        <end position="222"/>
    </location>
</feature>
<gene>
    <name evidence="3" type="ORF">FA13DRAFT_1791460</name>
</gene>
<feature type="transmembrane region" description="Helical" evidence="2">
    <location>
        <begin position="149"/>
        <end position="175"/>
    </location>
</feature>
<evidence type="ECO:0000256" key="1">
    <source>
        <dbReference type="SAM" id="MobiDB-lite"/>
    </source>
</evidence>
<proteinExistence type="predicted"/>
<dbReference type="AlphaFoldDB" id="A0A4Y7TCL9"/>
<feature type="transmembrane region" description="Helical" evidence="2">
    <location>
        <begin position="12"/>
        <end position="33"/>
    </location>
</feature>
<feature type="compositionally biased region" description="Basic and acidic residues" evidence="1">
    <location>
        <begin position="279"/>
        <end position="288"/>
    </location>
</feature>
<keyword evidence="2" id="KW-0812">Transmembrane</keyword>
<dbReference type="EMBL" id="QPFP01000018">
    <property type="protein sequence ID" value="TEB31704.1"/>
    <property type="molecule type" value="Genomic_DNA"/>
</dbReference>
<evidence type="ECO:0000256" key="2">
    <source>
        <dbReference type="SAM" id="Phobius"/>
    </source>
</evidence>
<evidence type="ECO:0000313" key="4">
    <source>
        <dbReference type="Proteomes" id="UP000298030"/>
    </source>
</evidence>
<protein>
    <recommendedName>
        <fullName evidence="5">Transmembrane protein</fullName>
    </recommendedName>
</protein>
<reference evidence="3 4" key="1">
    <citation type="journal article" date="2019" name="Nat. Ecol. Evol.">
        <title>Megaphylogeny resolves global patterns of mushroom evolution.</title>
        <authorList>
            <person name="Varga T."/>
            <person name="Krizsan K."/>
            <person name="Foldi C."/>
            <person name="Dima B."/>
            <person name="Sanchez-Garcia M."/>
            <person name="Sanchez-Ramirez S."/>
            <person name="Szollosi G.J."/>
            <person name="Szarkandi J.G."/>
            <person name="Papp V."/>
            <person name="Albert L."/>
            <person name="Andreopoulos W."/>
            <person name="Angelini C."/>
            <person name="Antonin V."/>
            <person name="Barry K.W."/>
            <person name="Bougher N.L."/>
            <person name="Buchanan P."/>
            <person name="Buyck B."/>
            <person name="Bense V."/>
            <person name="Catcheside P."/>
            <person name="Chovatia M."/>
            <person name="Cooper J."/>
            <person name="Damon W."/>
            <person name="Desjardin D."/>
            <person name="Finy P."/>
            <person name="Geml J."/>
            <person name="Haridas S."/>
            <person name="Hughes K."/>
            <person name="Justo A."/>
            <person name="Karasinski D."/>
            <person name="Kautmanova I."/>
            <person name="Kiss B."/>
            <person name="Kocsube S."/>
            <person name="Kotiranta H."/>
            <person name="LaButti K.M."/>
            <person name="Lechner B.E."/>
            <person name="Liimatainen K."/>
            <person name="Lipzen A."/>
            <person name="Lukacs Z."/>
            <person name="Mihaltcheva S."/>
            <person name="Morgado L.N."/>
            <person name="Niskanen T."/>
            <person name="Noordeloos M.E."/>
            <person name="Ohm R.A."/>
            <person name="Ortiz-Santana B."/>
            <person name="Ovrebo C."/>
            <person name="Racz N."/>
            <person name="Riley R."/>
            <person name="Savchenko A."/>
            <person name="Shiryaev A."/>
            <person name="Soop K."/>
            <person name="Spirin V."/>
            <person name="Szebenyi C."/>
            <person name="Tomsovsky M."/>
            <person name="Tulloss R.E."/>
            <person name="Uehling J."/>
            <person name="Grigoriev I.V."/>
            <person name="Vagvolgyi C."/>
            <person name="Papp T."/>
            <person name="Martin F.M."/>
            <person name="Miettinen O."/>
            <person name="Hibbett D.S."/>
            <person name="Nagy L.G."/>
        </authorList>
    </citation>
    <scope>NUCLEOTIDE SEQUENCE [LARGE SCALE GENOMIC DNA]</scope>
    <source>
        <strain evidence="3 4">FP101781</strain>
    </source>
</reference>
<sequence>MAPQVKDCIFVGLLMSFFSFGLYTVVFGLYVKLVMNRKSSGLKGLDWAIGSLFLVTGVTVILDSIQEFHNLRRGESRKAVPWLSAVNTTTSVTMVTLDFVAQLVLIYRCWVVWNKNVWVAIPPVLIAVASAACGLAASISIGVTTGDDLAWWVSAGSSWTILSLIANGVVSGLMIKRIYSIHQATKGVLFHSGRLDLAWVTTMLIESAVVLFVGQLVFVVLYRMNHPGWFIIALPVTCLYGICCTAIMVCVSEKKPDNTSTTHEAMPSVVVHVLSTRSHGGESVHDEPYTEGSSSSTRRLKGPNRDKTVGFEFNSMYSNRSQQFKTA</sequence>
<evidence type="ECO:0008006" key="5">
    <source>
        <dbReference type="Google" id="ProtNLM"/>
    </source>
</evidence>
<keyword evidence="4" id="KW-1185">Reference proteome</keyword>
<dbReference type="OrthoDB" id="3341077at2759"/>
<keyword evidence="2" id="KW-1133">Transmembrane helix</keyword>
<dbReference type="Proteomes" id="UP000298030">
    <property type="component" value="Unassembled WGS sequence"/>
</dbReference>
<comment type="caution">
    <text evidence="3">The sequence shown here is derived from an EMBL/GenBank/DDBJ whole genome shotgun (WGS) entry which is preliminary data.</text>
</comment>
<feature type="transmembrane region" description="Helical" evidence="2">
    <location>
        <begin position="45"/>
        <end position="62"/>
    </location>
</feature>
<feature type="transmembrane region" description="Helical" evidence="2">
    <location>
        <begin position="228"/>
        <end position="251"/>
    </location>
</feature>
<feature type="region of interest" description="Disordered" evidence="1">
    <location>
        <begin position="278"/>
        <end position="310"/>
    </location>
</feature>
<accession>A0A4Y7TCL9</accession>
<keyword evidence="2" id="KW-0472">Membrane</keyword>
<organism evidence="3 4">
    <name type="scientific">Coprinellus micaceus</name>
    <name type="common">Glistening ink-cap mushroom</name>
    <name type="synonym">Coprinus micaceus</name>
    <dbReference type="NCBI Taxonomy" id="71717"/>
    <lineage>
        <taxon>Eukaryota</taxon>
        <taxon>Fungi</taxon>
        <taxon>Dikarya</taxon>
        <taxon>Basidiomycota</taxon>
        <taxon>Agaricomycotina</taxon>
        <taxon>Agaricomycetes</taxon>
        <taxon>Agaricomycetidae</taxon>
        <taxon>Agaricales</taxon>
        <taxon>Agaricineae</taxon>
        <taxon>Psathyrellaceae</taxon>
        <taxon>Coprinellus</taxon>
    </lineage>
</organism>